<evidence type="ECO:0000313" key="3">
    <source>
        <dbReference type="EMBL" id="CAI8022480.1"/>
    </source>
</evidence>
<gene>
    <name evidence="3" type="ORF">GBAR_LOCUS13196</name>
</gene>
<proteinExistence type="predicted"/>
<evidence type="ECO:0000256" key="1">
    <source>
        <dbReference type="PROSITE-ProRule" id="PRU00076"/>
    </source>
</evidence>
<name>A0AA35WQ14_GEOBA</name>
<protein>
    <recommendedName>
        <fullName evidence="2">EGF-like domain-containing protein</fullName>
    </recommendedName>
</protein>
<keyword evidence="4" id="KW-1185">Reference proteome</keyword>
<dbReference type="AlphaFoldDB" id="A0AA35WQ14"/>
<comment type="caution">
    <text evidence="3">The sequence shown here is derived from an EMBL/GenBank/DDBJ whole genome shotgun (WGS) entry which is preliminary data.</text>
</comment>
<feature type="non-terminal residue" evidence="3">
    <location>
        <position position="1"/>
    </location>
</feature>
<dbReference type="Gene3D" id="2.10.25.10">
    <property type="entry name" value="Laminin"/>
    <property type="match status" value="1"/>
</dbReference>
<evidence type="ECO:0000259" key="2">
    <source>
        <dbReference type="PROSITE" id="PS50026"/>
    </source>
</evidence>
<evidence type="ECO:0000313" key="4">
    <source>
        <dbReference type="Proteomes" id="UP001174909"/>
    </source>
</evidence>
<organism evidence="3 4">
    <name type="scientific">Geodia barretti</name>
    <name type="common">Barrett's horny sponge</name>
    <dbReference type="NCBI Taxonomy" id="519541"/>
    <lineage>
        <taxon>Eukaryota</taxon>
        <taxon>Metazoa</taxon>
        <taxon>Porifera</taxon>
        <taxon>Demospongiae</taxon>
        <taxon>Heteroscleromorpha</taxon>
        <taxon>Tetractinellida</taxon>
        <taxon>Astrophorina</taxon>
        <taxon>Geodiidae</taxon>
        <taxon>Geodia</taxon>
    </lineage>
</organism>
<comment type="caution">
    <text evidence="1">Lacks conserved residue(s) required for the propagation of feature annotation.</text>
</comment>
<accession>A0AA35WQ14</accession>
<sequence>MPYFVHLFVDININECVVGEHNCSGTHGVCSDVVGGRDSFQCSCLPRYSGNGVD</sequence>
<reference evidence="3" key="1">
    <citation type="submission" date="2023-03" db="EMBL/GenBank/DDBJ databases">
        <authorList>
            <person name="Steffen K."/>
            <person name="Cardenas P."/>
        </authorList>
    </citation>
    <scope>NUCLEOTIDE SEQUENCE</scope>
</reference>
<dbReference type="EMBL" id="CASHTH010001958">
    <property type="protein sequence ID" value="CAI8022480.1"/>
    <property type="molecule type" value="Genomic_DNA"/>
</dbReference>
<dbReference type="InterPro" id="IPR000742">
    <property type="entry name" value="EGF"/>
</dbReference>
<feature type="domain" description="EGF-like" evidence="2">
    <location>
        <begin position="12"/>
        <end position="51"/>
    </location>
</feature>
<dbReference type="PROSITE" id="PS50026">
    <property type="entry name" value="EGF_3"/>
    <property type="match status" value="1"/>
</dbReference>
<dbReference type="Proteomes" id="UP001174909">
    <property type="component" value="Unassembled WGS sequence"/>
</dbReference>
<dbReference type="SUPFAM" id="SSF57196">
    <property type="entry name" value="EGF/Laminin"/>
    <property type="match status" value="1"/>
</dbReference>
<keyword evidence="1" id="KW-0245">EGF-like domain</keyword>